<accession>A0A5C6ARX2</accession>
<gene>
    <name evidence="2" type="ORF">Pla100_14570</name>
</gene>
<dbReference type="RefSeq" id="WP_146576962.1">
    <property type="nucleotide sequence ID" value="NZ_SJPM01000002.1"/>
</dbReference>
<dbReference type="Proteomes" id="UP000316213">
    <property type="component" value="Unassembled WGS sequence"/>
</dbReference>
<sequence length="169" mass="18199">MSVKKTSREETREELRNEDAITGEPGSHPVGSGVGAALGGATAGAAAGLVAGPIGTVAGAIIGGIAGGYAGKAVAEEIDPTVEAAYWEQEYASRPYHNDSYGYDHYRTAYQSGWEAFDPDTNEDWATREAIARHRWETEGGSKHMTWDEARPAAMDAYNRIHERTSKPR</sequence>
<proteinExistence type="predicted"/>
<dbReference type="OrthoDB" id="282393at2"/>
<feature type="region of interest" description="Disordered" evidence="1">
    <location>
        <begin position="1"/>
        <end position="37"/>
    </location>
</feature>
<name>A0A5C6ARX2_9BACT</name>
<evidence type="ECO:0000313" key="3">
    <source>
        <dbReference type="Proteomes" id="UP000316213"/>
    </source>
</evidence>
<evidence type="ECO:0008006" key="4">
    <source>
        <dbReference type="Google" id="ProtNLM"/>
    </source>
</evidence>
<keyword evidence="3" id="KW-1185">Reference proteome</keyword>
<protein>
    <recommendedName>
        <fullName evidence="4">Glycine zipper domain-containing protein</fullName>
    </recommendedName>
</protein>
<evidence type="ECO:0000313" key="2">
    <source>
        <dbReference type="EMBL" id="TWU01722.1"/>
    </source>
</evidence>
<feature type="compositionally biased region" description="Basic and acidic residues" evidence="1">
    <location>
        <begin position="1"/>
        <end position="19"/>
    </location>
</feature>
<reference evidence="2 3" key="1">
    <citation type="submission" date="2019-02" db="EMBL/GenBank/DDBJ databases">
        <title>Deep-cultivation of Planctomycetes and their phenomic and genomic characterization uncovers novel biology.</title>
        <authorList>
            <person name="Wiegand S."/>
            <person name="Jogler M."/>
            <person name="Boedeker C."/>
            <person name="Pinto D."/>
            <person name="Vollmers J."/>
            <person name="Rivas-Marin E."/>
            <person name="Kohn T."/>
            <person name="Peeters S.H."/>
            <person name="Heuer A."/>
            <person name="Rast P."/>
            <person name="Oberbeckmann S."/>
            <person name="Bunk B."/>
            <person name="Jeske O."/>
            <person name="Meyerdierks A."/>
            <person name="Storesund J.E."/>
            <person name="Kallscheuer N."/>
            <person name="Luecker S."/>
            <person name="Lage O.M."/>
            <person name="Pohl T."/>
            <person name="Merkel B.J."/>
            <person name="Hornburger P."/>
            <person name="Mueller R.-W."/>
            <person name="Bruemmer F."/>
            <person name="Labrenz M."/>
            <person name="Spormann A.M."/>
            <person name="Op Den Camp H."/>
            <person name="Overmann J."/>
            <person name="Amann R."/>
            <person name="Jetten M.S.M."/>
            <person name="Mascher T."/>
            <person name="Medema M.H."/>
            <person name="Devos D.P."/>
            <person name="Kaster A.-K."/>
            <person name="Ovreas L."/>
            <person name="Rohde M."/>
            <person name="Galperin M.Y."/>
            <person name="Jogler C."/>
        </authorList>
    </citation>
    <scope>NUCLEOTIDE SEQUENCE [LARGE SCALE GENOMIC DNA]</scope>
    <source>
        <strain evidence="2 3">Pla100</strain>
    </source>
</reference>
<dbReference type="EMBL" id="SJPM01000002">
    <property type="protein sequence ID" value="TWU01722.1"/>
    <property type="molecule type" value="Genomic_DNA"/>
</dbReference>
<comment type="caution">
    <text evidence="2">The sequence shown here is derived from an EMBL/GenBank/DDBJ whole genome shotgun (WGS) entry which is preliminary data.</text>
</comment>
<organism evidence="2 3">
    <name type="scientific">Neorhodopirellula pilleata</name>
    <dbReference type="NCBI Taxonomy" id="2714738"/>
    <lineage>
        <taxon>Bacteria</taxon>
        <taxon>Pseudomonadati</taxon>
        <taxon>Planctomycetota</taxon>
        <taxon>Planctomycetia</taxon>
        <taxon>Pirellulales</taxon>
        <taxon>Pirellulaceae</taxon>
        <taxon>Neorhodopirellula</taxon>
    </lineage>
</organism>
<evidence type="ECO:0000256" key="1">
    <source>
        <dbReference type="SAM" id="MobiDB-lite"/>
    </source>
</evidence>
<dbReference type="AlphaFoldDB" id="A0A5C6ARX2"/>